<reference evidence="2" key="1">
    <citation type="submission" date="2020-04" db="EMBL/GenBank/DDBJ databases">
        <authorList>
            <person name="Chiriac C."/>
            <person name="Salcher M."/>
            <person name="Ghai R."/>
            <person name="Kavagutti S V."/>
        </authorList>
    </citation>
    <scope>NUCLEOTIDE SEQUENCE</scope>
</reference>
<evidence type="ECO:0000313" key="2">
    <source>
        <dbReference type="EMBL" id="CAB4137644.1"/>
    </source>
</evidence>
<protein>
    <submittedName>
        <fullName evidence="2">Uncharacterized protein</fullName>
    </submittedName>
</protein>
<keyword evidence="1" id="KW-1133">Transmembrane helix</keyword>
<keyword evidence="1" id="KW-0472">Membrane</keyword>
<feature type="transmembrane region" description="Helical" evidence="1">
    <location>
        <begin position="37"/>
        <end position="55"/>
    </location>
</feature>
<organism evidence="2">
    <name type="scientific">uncultured Caudovirales phage</name>
    <dbReference type="NCBI Taxonomy" id="2100421"/>
    <lineage>
        <taxon>Viruses</taxon>
        <taxon>Duplodnaviria</taxon>
        <taxon>Heunggongvirae</taxon>
        <taxon>Uroviricota</taxon>
        <taxon>Caudoviricetes</taxon>
        <taxon>Peduoviridae</taxon>
        <taxon>Maltschvirus</taxon>
        <taxon>Maltschvirus maltsch</taxon>
    </lineage>
</organism>
<proteinExistence type="predicted"/>
<evidence type="ECO:0000256" key="1">
    <source>
        <dbReference type="SAM" id="Phobius"/>
    </source>
</evidence>
<sequence>MRQFFTEESNRLSMKRLCAFIGTLSLCATMIAKPSDASIYAVTFIVGSALGFTSAEKIFRK</sequence>
<keyword evidence="1" id="KW-0812">Transmembrane</keyword>
<name>A0A6J5LSX6_9CAUD</name>
<feature type="transmembrane region" description="Helical" evidence="1">
    <location>
        <begin position="12"/>
        <end position="31"/>
    </location>
</feature>
<dbReference type="EMBL" id="LR796333">
    <property type="protein sequence ID" value="CAB4137644.1"/>
    <property type="molecule type" value="Genomic_DNA"/>
</dbReference>
<accession>A0A6J5LSX6</accession>
<gene>
    <name evidence="2" type="ORF">UFOVP321_49</name>
</gene>